<dbReference type="RefSeq" id="WP_013168747.1">
    <property type="nucleotide sequence ID" value="NC_014217.1"/>
</dbReference>
<feature type="compositionally biased region" description="Basic and acidic residues" evidence="2">
    <location>
        <begin position="1"/>
        <end position="16"/>
    </location>
</feature>
<dbReference type="Gene3D" id="3.30.420.40">
    <property type="match status" value="1"/>
</dbReference>
<feature type="region of interest" description="Disordered" evidence="2">
    <location>
        <begin position="1"/>
        <end position="24"/>
    </location>
</feature>
<accession>D6ZZQ1</accession>
<keyword evidence="4" id="KW-1185">Reference proteome</keyword>
<dbReference type="PANTHER" id="PTHR18964">
    <property type="entry name" value="ROK (REPRESSOR, ORF, KINASE) FAMILY"/>
    <property type="match status" value="1"/>
</dbReference>
<dbReference type="PANTHER" id="PTHR18964:SF149">
    <property type="entry name" value="BIFUNCTIONAL UDP-N-ACETYLGLUCOSAMINE 2-EPIMERASE_N-ACETYLMANNOSAMINE KINASE"/>
    <property type="match status" value="1"/>
</dbReference>
<dbReference type="KEGG" id="sno:Snov_3976"/>
<feature type="region of interest" description="Disordered" evidence="2">
    <location>
        <begin position="353"/>
        <end position="391"/>
    </location>
</feature>
<organism evidence="3 4">
    <name type="scientific">Ancylobacter novellus (strain ATCC 8093 / DSM 506 / JCM 20403 / CCM 1077 / IAM 12100 / NBRC 12443 / NCIMB 10456)</name>
    <name type="common">Starkeya novella</name>
    <dbReference type="NCBI Taxonomy" id="639283"/>
    <lineage>
        <taxon>Bacteria</taxon>
        <taxon>Pseudomonadati</taxon>
        <taxon>Pseudomonadota</taxon>
        <taxon>Alphaproteobacteria</taxon>
        <taxon>Hyphomicrobiales</taxon>
        <taxon>Xanthobacteraceae</taxon>
        <taxon>Ancylobacter</taxon>
    </lineage>
</organism>
<dbReference type="eggNOG" id="COG1940">
    <property type="taxonomic scope" value="Bacteria"/>
</dbReference>
<evidence type="ECO:0000313" key="3">
    <source>
        <dbReference type="EMBL" id="ADH91246.1"/>
    </source>
</evidence>
<gene>
    <name evidence="3" type="ordered locus">Snov_3976</name>
</gene>
<dbReference type="STRING" id="639283.Snov_3976"/>
<proteinExistence type="inferred from homology"/>
<evidence type="ECO:0000256" key="1">
    <source>
        <dbReference type="ARBA" id="ARBA00006479"/>
    </source>
</evidence>
<evidence type="ECO:0008006" key="5">
    <source>
        <dbReference type="Google" id="ProtNLM"/>
    </source>
</evidence>
<dbReference type="SUPFAM" id="SSF53067">
    <property type="entry name" value="Actin-like ATPase domain"/>
    <property type="match status" value="1"/>
</dbReference>
<dbReference type="InterPro" id="IPR000600">
    <property type="entry name" value="ROK"/>
</dbReference>
<sequence>MTAAEKTKATRTETKDSPPALGVHGAGTLTAVTVDACNSQLRDEDGFVGDRARRAAFFESLDRWRKIAAIKHPVLGDTPTEELSKSLIDEALAEGRPHEQALILSAIEDYAGELAAVLRRLLRSKDWRGTQRIAVGGGLAASRFAAIAVARAELKLRADDIEIELHPIRNDPDEAGLIGAVHLAPSWMFESFDDILAVDIGGTNIRAGIVRLNLDKADDLSKAKVREIELWRHGDEDPARDKAIDRMVDMLKDLIGKAEKEGVKLAPFIGVGCPGAIAEDGSIETGGQNLPGNWESARFNLPAALWDAIPEIDGRETVVVMHNDAVVQGLSEVPFMQDVARWGAVTIGTGLGNARFTNRERPNAEQKAAAKRMKRDEKDKENGKKDKAGKG</sequence>
<dbReference type="OrthoDB" id="7903685at2"/>
<feature type="compositionally biased region" description="Basic and acidic residues" evidence="2">
    <location>
        <begin position="374"/>
        <end position="391"/>
    </location>
</feature>
<evidence type="ECO:0000313" key="4">
    <source>
        <dbReference type="Proteomes" id="UP000006633"/>
    </source>
</evidence>
<dbReference type="Proteomes" id="UP000006633">
    <property type="component" value="Chromosome"/>
</dbReference>
<dbReference type="InterPro" id="IPR043129">
    <property type="entry name" value="ATPase_NBD"/>
</dbReference>
<dbReference type="EMBL" id="CP002026">
    <property type="protein sequence ID" value="ADH91246.1"/>
    <property type="molecule type" value="Genomic_DNA"/>
</dbReference>
<dbReference type="HOGENOM" id="CLU_737380_0_0_5"/>
<dbReference type="CDD" id="cd23763">
    <property type="entry name" value="ASKHA_ATPase_ROK"/>
    <property type="match status" value="1"/>
</dbReference>
<reference evidence="3 4" key="1">
    <citation type="journal article" date="2012" name="Stand. Genomic Sci.">
        <title>Complete genome sequence of the facultatively chemolithoautotrophic and methylotrophic alpha Proteobacterium Starkeya novella type strain (ATCC 8093(T)).</title>
        <authorList>
            <person name="Kappler U."/>
            <person name="Davenport K."/>
            <person name="Beatson S."/>
            <person name="Lucas S."/>
            <person name="Lapidus A."/>
            <person name="Copeland A."/>
            <person name="Berry K.W."/>
            <person name="Glavina Del Rio T."/>
            <person name="Hammon N."/>
            <person name="Dalin E."/>
            <person name="Tice H."/>
            <person name="Pitluck S."/>
            <person name="Richardson P."/>
            <person name="Bruce D."/>
            <person name="Goodwin L.A."/>
            <person name="Han C."/>
            <person name="Tapia R."/>
            <person name="Detter J.C."/>
            <person name="Chang Y.J."/>
            <person name="Jeffries C.D."/>
            <person name="Land M."/>
            <person name="Hauser L."/>
            <person name="Kyrpides N.C."/>
            <person name="Goker M."/>
            <person name="Ivanova N."/>
            <person name="Klenk H.P."/>
            <person name="Woyke T."/>
        </authorList>
    </citation>
    <scope>NUCLEOTIDE SEQUENCE [LARGE SCALE GENOMIC DNA]</scope>
    <source>
        <strain evidence="4">ATCC 8093 / DSM 506 / JCM 20403 / CCM 1077 / IAM 12100 / NBRC 12443 / NCIMB 10456</strain>
    </source>
</reference>
<evidence type="ECO:0000256" key="2">
    <source>
        <dbReference type="SAM" id="MobiDB-lite"/>
    </source>
</evidence>
<protein>
    <recommendedName>
        <fullName evidence="5">Glucokinase</fullName>
    </recommendedName>
</protein>
<comment type="similarity">
    <text evidence="1">Belongs to the ROK (NagC/XylR) family.</text>
</comment>
<name>D6ZZQ1_ANCN5</name>
<dbReference type="AlphaFoldDB" id="D6ZZQ1"/>